<reference evidence="3 4" key="1">
    <citation type="submission" date="2014-06" db="EMBL/GenBank/DDBJ databases">
        <authorList>
            <person name="Swart Estienne"/>
        </authorList>
    </citation>
    <scope>NUCLEOTIDE SEQUENCE [LARGE SCALE GENOMIC DNA]</scope>
    <source>
        <strain evidence="3 4">130c</strain>
    </source>
</reference>
<dbReference type="InParanoid" id="A0A078AZI2"/>
<evidence type="ECO:0000256" key="1">
    <source>
        <dbReference type="SAM" id="MobiDB-lite"/>
    </source>
</evidence>
<name>A0A078AZI2_STYLE</name>
<organism evidence="3 4">
    <name type="scientific">Stylonychia lemnae</name>
    <name type="common">Ciliate</name>
    <dbReference type="NCBI Taxonomy" id="5949"/>
    <lineage>
        <taxon>Eukaryota</taxon>
        <taxon>Sar</taxon>
        <taxon>Alveolata</taxon>
        <taxon>Ciliophora</taxon>
        <taxon>Intramacronucleata</taxon>
        <taxon>Spirotrichea</taxon>
        <taxon>Stichotrichia</taxon>
        <taxon>Sporadotrichida</taxon>
        <taxon>Oxytrichidae</taxon>
        <taxon>Stylonychinae</taxon>
        <taxon>Stylonychia</taxon>
    </lineage>
</organism>
<dbReference type="InterPro" id="IPR043153">
    <property type="entry name" value="DENN_C"/>
</dbReference>
<dbReference type="OrthoDB" id="312546at2759"/>
<evidence type="ECO:0000313" key="4">
    <source>
        <dbReference type="Proteomes" id="UP000039865"/>
    </source>
</evidence>
<feature type="region of interest" description="Disordered" evidence="1">
    <location>
        <begin position="172"/>
        <end position="194"/>
    </location>
</feature>
<dbReference type="InterPro" id="IPR037516">
    <property type="entry name" value="Tripartite_DENN"/>
</dbReference>
<dbReference type="Gene3D" id="3.30.450.200">
    <property type="match status" value="1"/>
</dbReference>
<dbReference type="Pfam" id="PF02141">
    <property type="entry name" value="DENN"/>
    <property type="match status" value="1"/>
</dbReference>
<dbReference type="OMA" id="SIRENCF"/>
<accession>A0A078AZI2</accession>
<gene>
    <name evidence="3" type="primary">Contig3096.g3308</name>
    <name evidence="3" type="ORF">STYLEM_16675</name>
</gene>
<dbReference type="EMBL" id="CCKQ01015733">
    <property type="protein sequence ID" value="CDW87569.1"/>
    <property type="molecule type" value="Genomic_DNA"/>
</dbReference>
<feature type="compositionally biased region" description="Polar residues" evidence="1">
    <location>
        <begin position="175"/>
        <end position="187"/>
    </location>
</feature>
<sequence>MSGQRNTELSMSRESVRIKTEKFTFSKFGLISIEANEIKQIDQPLHDSYNNLLLKSLQKSYQRYSMSGGDMGITGDYAIDYDQLQRKINFSVFYELNKNKGRAITEYQKNSSQQIQFQQSVKDSNRSSAHTSINLQKHIQIQQIESFSKDQSSPVDSDSSDDLYFNDRMDGISDNLPNRNRIPNGSPNPHFKKQIPIKDISPEQVRHQSTFVHGSTAHNTVNNTRFSSIISEGIHPDQRETVKLKASPFNMSKNNYRPPLRETHQVDLQKSVMGVTFSEIRKSSLRKSILMNGNSLPLQIQQMPTKIDVRIFEEFFIIGIDKEKVTPQQLQQETPLEPQNLYMFNQEVNKTLCQRRMVVKDFCFPNGIQIAKLIDNGRAEKILYTQSSIRENCFVFTLQSQDMDNYDPLIKEDHFYCMCLIFEDIVEGAPHQYYTAQKAYCIMSQFRFFDLHLSVLNTITNLYKNERFAQLNKMTSNKILNHLQNEIQILIKFPLVLPELIEFLNTYYETDPMKEEIRLLNKTIGYSITYKIPQSLKIQQQSDIIWYASMFLSALNAQQFIEILCAMMLEKSVIFVSDNLPLLSSAVLGMQCFLNPFKWCHVCIPILPKSLLDMIEAPMPYILGLLRSHVKYVPSMNEDGSYNLGQYDCDLFQERLVVMIDDDNKSVALCQDKLDLPKPDFKELEEKMLEPFSILNNSVNYIFNPNERQKKALKDIQDYVLIALKDHIADNLPQKVLQKQQKQNDPKHLATLILKNSRPKDVRFMEQFVNSQMLIHYLEQQYCV</sequence>
<protein>
    <recommendedName>
        <fullName evidence="2">UDENN domain-containing protein</fullName>
    </recommendedName>
</protein>
<dbReference type="SMART" id="SM00799">
    <property type="entry name" value="DENN"/>
    <property type="match status" value="1"/>
</dbReference>
<keyword evidence="4" id="KW-1185">Reference proteome</keyword>
<dbReference type="PROSITE" id="PS50211">
    <property type="entry name" value="DENN"/>
    <property type="match status" value="1"/>
</dbReference>
<feature type="domain" description="UDENN" evidence="2">
    <location>
        <begin position="313"/>
        <end position="784"/>
    </location>
</feature>
<dbReference type="PANTHER" id="PTHR15288">
    <property type="entry name" value="DENN DOMAIN-CONTAINING PROTEIN 2"/>
    <property type="match status" value="1"/>
</dbReference>
<dbReference type="PANTHER" id="PTHR15288:SF0">
    <property type="entry name" value="UDENN DOMAIN-CONTAINING PROTEIN"/>
    <property type="match status" value="1"/>
</dbReference>
<dbReference type="InterPro" id="IPR051942">
    <property type="entry name" value="DENN_domain_containing_2"/>
</dbReference>
<evidence type="ECO:0000259" key="2">
    <source>
        <dbReference type="PROSITE" id="PS50211"/>
    </source>
</evidence>
<dbReference type="Proteomes" id="UP000039865">
    <property type="component" value="Unassembled WGS sequence"/>
</dbReference>
<dbReference type="Gene3D" id="3.40.50.11500">
    <property type="match status" value="1"/>
</dbReference>
<proteinExistence type="predicted"/>
<dbReference type="InterPro" id="IPR001194">
    <property type="entry name" value="cDENN_dom"/>
</dbReference>
<dbReference type="AlphaFoldDB" id="A0A078AZI2"/>
<evidence type="ECO:0000313" key="3">
    <source>
        <dbReference type="EMBL" id="CDW87569.1"/>
    </source>
</evidence>